<dbReference type="Pfam" id="PF17681">
    <property type="entry name" value="GCP_N_terminal"/>
    <property type="match status" value="1"/>
</dbReference>
<dbReference type="HOGENOM" id="CLU_009597_0_0_1"/>
<dbReference type="InterPro" id="IPR007259">
    <property type="entry name" value="GCP"/>
</dbReference>
<evidence type="ECO:0000256" key="4">
    <source>
        <dbReference type="ARBA" id="ARBA00022701"/>
    </source>
</evidence>
<protein>
    <recommendedName>
        <fullName evidence="6">Spindle pole body component</fullName>
    </recommendedName>
</protein>
<accession>L8WVD6</accession>
<dbReference type="GO" id="GO:0000930">
    <property type="term" value="C:gamma-tubulin complex"/>
    <property type="evidence" value="ECO:0007669"/>
    <property type="project" value="TreeGrafter"/>
</dbReference>
<evidence type="ECO:0000256" key="2">
    <source>
        <dbReference type="ARBA" id="ARBA00010337"/>
    </source>
</evidence>
<dbReference type="STRING" id="983506.L8WVD6"/>
<comment type="similarity">
    <text evidence="2 6">Belongs to the TUBGCP family.</text>
</comment>
<evidence type="ECO:0000256" key="5">
    <source>
        <dbReference type="ARBA" id="ARBA00023212"/>
    </source>
</evidence>
<dbReference type="GO" id="GO:0051321">
    <property type="term" value="P:meiotic cell cycle"/>
    <property type="evidence" value="ECO:0007669"/>
    <property type="project" value="TreeGrafter"/>
</dbReference>
<dbReference type="OrthoDB" id="1608002at2759"/>
<comment type="subcellular location">
    <subcellularLocation>
        <location evidence="1 6">Cytoplasm</location>
        <location evidence="1 6">Cytoskeleton</location>
        <location evidence="1 6">Microtubule organizing center</location>
    </subcellularLocation>
</comment>
<keyword evidence="5 6" id="KW-0206">Cytoskeleton</keyword>
<dbReference type="Proteomes" id="UP000011668">
    <property type="component" value="Unassembled WGS sequence"/>
</dbReference>
<dbReference type="EMBL" id="AFRT01001468">
    <property type="protein sequence ID" value="ELU40274.1"/>
    <property type="molecule type" value="Genomic_DNA"/>
</dbReference>
<dbReference type="GO" id="GO:0043015">
    <property type="term" value="F:gamma-tubulin binding"/>
    <property type="evidence" value="ECO:0007669"/>
    <property type="project" value="InterPro"/>
</dbReference>
<dbReference type="GO" id="GO:0031122">
    <property type="term" value="P:cytoplasmic microtubule organization"/>
    <property type="evidence" value="ECO:0007669"/>
    <property type="project" value="TreeGrafter"/>
</dbReference>
<dbReference type="PANTHER" id="PTHR19302:SF27">
    <property type="entry name" value="GAMMA-TUBULIN COMPLEX COMPONENT 4"/>
    <property type="match status" value="1"/>
</dbReference>
<sequence length="799" mass="87138">MLAEVLLIMSGHASSLLEPDGTIAPAFAPLLHPGEQQVLKELATLASQYRKLKQTCPILGQQSQYMSSLCAALIEILTEYEDLVVETEARILKRDSELVANATVVPLSAVKATFSIWNVQFAALRLLIDQLEAGPPGLDGTRWPPGPLIDLLLQRARTGVQRVAHVINRLALAVQRVWRSHLLAFLVHGILDAADPLARVADGYKLNPECVPSCVTPQTREAIAYIGRAVAVVGVGVPRQLAIVHARLVGRVLPQDRYAFDGAVERIKGNISEWLWTRVLTKADVIGAVECFANYFLLRNGEFALALLREIERLKTSRLSAKPTSRTSSGLIRDTDLSLAILRASLGTSAQNDPSLDSLRFTLVDGPLRPLLPPPSAALAPNKSTAYNGLVLFDDLLLGARATLSHTLAWPLDLVLGQAELQAYGAVFAYLSALRRGHVMVLECWGTLSGSWKARKKWEGTYARRKAKGKGKAGDLDHIDAEDEAKRSRLVKCAWGVVREMVIDVQYRKLHAQLRPQRTRSNSNRRSSTTTRATTRAGSPTSTHFGPSPSTQFGPSASSTQGLNLRGSASTTQPETLDFSTLRTLHATYLANIVSGSLLGHSGCASLVRVALETCERFVGMIERWGGDVLPGMLEEGSAGVGGALLDERLKTIKEVDETFHSHLEAFYEQLSMSPGQGVDGSTIAGNTSAYLRDLFRPRGKGGKGMTGAEEDRRTVERLSLRLDFNAKFSEPHGYGYSNVGAWLHPVCGNKRRLTGATVRECALTCVARFRPSLPPPRPQLPRPGYSAKLPCVRRARCW</sequence>
<evidence type="ECO:0000259" key="8">
    <source>
        <dbReference type="Pfam" id="PF04130"/>
    </source>
</evidence>
<dbReference type="GO" id="GO:0007020">
    <property type="term" value="P:microtubule nucleation"/>
    <property type="evidence" value="ECO:0007669"/>
    <property type="project" value="InterPro"/>
</dbReference>
<evidence type="ECO:0000259" key="9">
    <source>
        <dbReference type="Pfam" id="PF17681"/>
    </source>
</evidence>
<dbReference type="GO" id="GO:0051225">
    <property type="term" value="P:spindle assembly"/>
    <property type="evidence" value="ECO:0007669"/>
    <property type="project" value="TreeGrafter"/>
</dbReference>
<feature type="compositionally biased region" description="Polar residues" evidence="7">
    <location>
        <begin position="544"/>
        <end position="572"/>
    </location>
</feature>
<evidence type="ECO:0000256" key="3">
    <source>
        <dbReference type="ARBA" id="ARBA00022490"/>
    </source>
</evidence>
<dbReference type="Gene3D" id="1.20.120.1900">
    <property type="entry name" value="Gamma-tubulin complex, C-terminal domain"/>
    <property type="match status" value="1"/>
</dbReference>
<keyword evidence="4 6" id="KW-0493">Microtubule</keyword>
<dbReference type="InterPro" id="IPR042241">
    <property type="entry name" value="GCP_C_sf"/>
</dbReference>
<keyword evidence="11" id="KW-1185">Reference proteome</keyword>
<dbReference type="GO" id="GO:0044732">
    <property type="term" value="C:mitotic spindle pole body"/>
    <property type="evidence" value="ECO:0007669"/>
    <property type="project" value="TreeGrafter"/>
</dbReference>
<dbReference type="GO" id="GO:0000922">
    <property type="term" value="C:spindle pole"/>
    <property type="evidence" value="ECO:0007669"/>
    <property type="project" value="InterPro"/>
</dbReference>
<feature type="domain" description="Gamma tubulin complex component protein N-terminal" evidence="9">
    <location>
        <begin position="2"/>
        <end position="235"/>
    </location>
</feature>
<feature type="region of interest" description="Disordered" evidence="7">
    <location>
        <begin position="514"/>
        <end position="572"/>
    </location>
</feature>
<evidence type="ECO:0000256" key="6">
    <source>
        <dbReference type="RuleBase" id="RU363050"/>
    </source>
</evidence>
<keyword evidence="3 6" id="KW-0963">Cytoplasm</keyword>
<dbReference type="OMA" id="NIAHRTY"/>
<proteinExistence type="inferred from homology"/>
<dbReference type="GO" id="GO:0051011">
    <property type="term" value="F:microtubule minus-end binding"/>
    <property type="evidence" value="ECO:0007669"/>
    <property type="project" value="TreeGrafter"/>
</dbReference>
<evidence type="ECO:0000313" key="11">
    <source>
        <dbReference type="Proteomes" id="UP000011668"/>
    </source>
</evidence>
<feature type="domain" description="Gamma tubulin complex component C-terminal" evidence="8">
    <location>
        <begin position="293"/>
        <end position="726"/>
    </location>
</feature>
<dbReference type="GO" id="GO:0000278">
    <property type="term" value="P:mitotic cell cycle"/>
    <property type="evidence" value="ECO:0007669"/>
    <property type="project" value="TreeGrafter"/>
</dbReference>
<organism evidence="10 11">
    <name type="scientific">Thanatephorus cucumeris (strain AG1-IA)</name>
    <name type="common">Rice sheath blight fungus</name>
    <name type="synonym">Rhizoctonia solani</name>
    <dbReference type="NCBI Taxonomy" id="983506"/>
    <lineage>
        <taxon>Eukaryota</taxon>
        <taxon>Fungi</taxon>
        <taxon>Dikarya</taxon>
        <taxon>Basidiomycota</taxon>
        <taxon>Agaricomycotina</taxon>
        <taxon>Agaricomycetes</taxon>
        <taxon>Cantharellales</taxon>
        <taxon>Ceratobasidiaceae</taxon>
        <taxon>Rhizoctonia</taxon>
        <taxon>Rhizoctonia solani AG-1</taxon>
    </lineage>
</organism>
<dbReference type="Pfam" id="PF04130">
    <property type="entry name" value="GCP_C_terminal"/>
    <property type="match status" value="1"/>
</dbReference>
<comment type="caution">
    <text evidence="10">The sequence shown here is derived from an EMBL/GenBank/DDBJ whole genome shotgun (WGS) entry which is preliminary data.</text>
</comment>
<dbReference type="PANTHER" id="PTHR19302">
    <property type="entry name" value="GAMMA TUBULIN COMPLEX PROTEIN"/>
    <property type="match status" value="1"/>
</dbReference>
<dbReference type="InterPro" id="IPR040457">
    <property type="entry name" value="GCP_C"/>
</dbReference>
<evidence type="ECO:0000256" key="7">
    <source>
        <dbReference type="SAM" id="MobiDB-lite"/>
    </source>
</evidence>
<reference evidence="10 11" key="1">
    <citation type="journal article" date="2013" name="Nat. Commun.">
        <title>The evolution and pathogenic mechanisms of the rice sheath blight pathogen.</title>
        <authorList>
            <person name="Zheng A."/>
            <person name="Lin R."/>
            <person name="Xu L."/>
            <person name="Qin P."/>
            <person name="Tang C."/>
            <person name="Ai P."/>
            <person name="Zhang D."/>
            <person name="Liu Y."/>
            <person name="Sun Z."/>
            <person name="Feng H."/>
            <person name="Wang Y."/>
            <person name="Chen Y."/>
            <person name="Liang X."/>
            <person name="Fu R."/>
            <person name="Li Q."/>
            <person name="Zhang J."/>
            <person name="Yu X."/>
            <person name="Xie Z."/>
            <person name="Ding L."/>
            <person name="Guan P."/>
            <person name="Tang J."/>
            <person name="Liang Y."/>
            <person name="Wang S."/>
            <person name="Deng Q."/>
            <person name="Li S."/>
            <person name="Zhu J."/>
            <person name="Wang L."/>
            <person name="Liu H."/>
            <person name="Li P."/>
        </authorList>
    </citation>
    <scope>NUCLEOTIDE SEQUENCE [LARGE SCALE GENOMIC DNA]</scope>
    <source>
        <strain evidence="11">AG-1 IA</strain>
    </source>
</reference>
<name>L8WVD6_THACA</name>
<dbReference type="InterPro" id="IPR041470">
    <property type="entry name" value="GCP_N"/>
</dbReference>
<dbReference type="AlphaFoldDB" id="L8WVD6"/>
<gene>
    <name evidence="10" type="ORF">AG1IA_05696</name>
</gene>
<evidence type="ECO:0000256" key="1">
    <source>
        <dbReference type="ARBA" id="ARBA00004267"/>
    </source>
</evidence>
<dbReference type="GO" id="GO:0005874">
    <property type="term" value="C:microtubule"/>
    <property type="evidence" value="ECO:0007669"/>
    <property type="project" value="UniProtKB-KW"/>
</dbReference>
<evidence type="ECO:0000313" key="10">
    <source>
        <dbReference type="EMBL" id="ELU40274.1"/>
    </source>
</evidence>
<feature type="compositionally biased region" description="Low complexity" evidence="7">
    <location>
        <begin position="519"/>
        <end position="543"/>
    </location>
</feature>